<dbReference type="PROSITE" id="PS00061">
    <property type="entry name" value="ADH_SHORT"/>
    <property type="match status" value="1"/>
</dbReference>
<evidence type="ECO:0000313" key="5">
    <source>
        <dbReference type="EMBL" id="OCK85735.1"/>
    </source>
</evidence>
<dbReference type="GO" id="GO:0019433">
    <property type="term" value="P:triglyceride catabolic process"/>
    <property type="evidence" value="ECO:0007669"/>
    <property type="project" value="TreeGrafter"/>
</dbReference>
<dbReference type="EMBL" id="KV744814">
    <property type="protein sequence ID" value="OCK85735.1"/>
    <property type="molecule type" value="Genomic_DNA"/>
</dbReference>
<keyword evidence="2" id="KW-0521">NADP</keyword>
<dbReference type="PANTHER" id="PTHR44169:SF15">
    <property type="entry name" value="CHAIN DEHYDROGENASE_REDUCTASE (AYR1), PUTATIVE (AFU_ORTHOLOGUE AFUA_4G04530)-RELATED"/>
    <property type="match status" value="1"/>
</dbReference>
<evidence type="ECO:0000256" key="2">
    <source>
        <dbReference type="ARBA" id="ARBA00022857"/>
    </source>
</evidence>
<dbReference type="InterPro" id="IPR036291">
    <property type="entry name" value="NAD(P)-bd_dom_sf"/>
</dbReference>
<dbReference type="PRINTS" id="PR00081">
    <property type="entry name" value="GDHRDH"/>
</dbReference>
<dbReference type="Proteomes" id="UP000250266">
    <property type="component" value="Unassembled WGS sequence"/>
</dbReference>
<proteinExistence type="inferred from homology"/>
<accession>A0A8E2EKN7</accession>
<name>A0A8E2EKN7_9PEZI</name>
<organism evidence="5 6">
    <name type="scientific">Lepidopterella palustris CBS 459.81</name>
    <dbReference type="NCBI Taxonomy" id="1314670"/>
    <lineage>
        <taxon>Eukaryota</taxon>
        <taxon>Fungi</taxon>
        <taxon>Dikarya</taxon>
        <taxon>Ascomycota</taxon>
        <taxon>Pezizomycotina</taxon>
        <taxon>Dothideomycetes</taxon>
        <taxon>Pleosporomycetidae</taxon>
        <taxon>Mytilinidiales</taxon>
        <taxon>Argynnaceae</taxon>
        <taxon>Lepidopterella</taxon>
    </lineage>
</organism>
<dbReference type="SUPFAM" id="SSF51735">
    <property type="entry name" value="NAD(P)-binding Rossmann-fold domains"/>
    <property type="match status" value="1"/>
</dbReference>
<evidence type="ECO:0000256" key="3">
    <source>
        <dbReference type="ARBA" id="ARBA00023002"/>
    </source>
</evidence>
<dbReference type="InterPro" id="IPR002347">
    <property type="entry name" value="SDR_fam"/>
</dbReference>
<dbReference type="GO" id="GO:0000140">
    <property type="term" value="F:acylglycerone-phosphate reductase (NADP+) activity"/>
    <property type="evidence" value="ECO:0007669"/>
    <property type="project" value="TreeGrafter"/>
</dbReference>
<sequence>MAEDKRKTVLITGCSPGGIGHALAREFNSKGFHVLATARSASTISDLVPLGITTLSLTVDEPASVSACLSQVTQITHGSLDILVNNAGRNYTVPALDIDFAEVQQTFDVNVFAVMRICQAFAPLLVAAKGTIVQIGSLAGVMPYVFGSVYNASKAALHAYSNTLRVELAPFGVHVITIVTGGVKSNIARTERHLPANSIYLPIDAEYQRRLKHSQEGGMDNEAYARSVVTKVLSGRNPRWVWQGNMSWVIWFVQRFLPMGVMDHVFTRMFNLWKLRNPSGTKESI</sequence>
<dbReference type="GO" id="GO:0005783">
    <property type="term" value="C:endoplasmic reticulum"/>
    <property type="evidence" value="ECO:0007669"/>
    <property type="project" value="TreeGrafter"/>
</dbReference>
<evidence type="ECO:0000313" key="6">
    <source>
        <dbReference type="Proteomes" id="UP000250266"/>
    </source>
</evidence>
<protein>
    <submittedName>
        <fullName evidence="5">NAD(P)-binding protein</fullName>
    </submittedName>
</protein>
<keyword evidence="6" id="KW-1185">Reference proteome</keyword>
<comment type="similarity">
    <text evidence="1 4">Belongs to the short-chain dehydrogenases/reductases (SDR) family.</text>
</comment>
<dbReference type="PRINTS" id="PR00080">
    <property type="entry name" value="SDRFAMILY"/>
</dbReference>
<dbReference type="CDD" id="cd05374">
    <property type="entry name" value="17beta-HSD-like_SDR_c"/>
    <property type="match status" value="1"/>
</dbReference>
<dbReference type="AlphaFoldDB" id="A0A8E2EKN7"/>
<dbReference type="InterPro" id="IPR020904">
    <property type="entry name" value="Sc_DH/Rdtase_CS"/>
</dbReference>
<evidence type="ECO:0000256" key="1">
    <source>
        <dbReference type="ARBA" id="ARBA00006484"/>
    </source>
</evidence>
<keyword evidence="3" id="KW-0560">Oxidoreductase</keyword>
<dbReference type="GO" id="GO:0005811">
    <property type="term" value="C:lipid droplet"/>
    <property type="evidence" value="ECO:0007669"/>
    <property type="project" value="TreeGrafter"/>
</dbReference>
<gene>
    <name evidence="5" type="ORF">K432DRAFT_342603</name>
</gene>
<evidence type="ECO:0000256" key="4">
    <source>
        <dbReference type="RuleBase" id="RU000363"/>
    </source>
</evidence>
<reference evidence="5 6" key="1">
    <citation type="journal article" date="2016" name="Nat. Commun.">
        <title>Ectomycorrhizal ecology is imprinted in the genome of the dominant symbiotic fungus Cenococcum geophilum.</title>
        <authorList>
            <consortium name="DOE Joint Genome Institute"/>
            <person name="Peter M."/>
            <person name="Kohler A."/>
            <person name="Ohm R.A."/>
            <person name="Kuo A."/>
            <person name="Krutzmann J."/>
            <person name="Morin E."/>
            <person name="Arend M."/>
            <person name="Barry K.W."/>
            <person name="Binder M."/>
            <person name="Choi C."/>
            <person name="Clum A."/>
            <person name="Copeland A."/>
            <person name="Grisel N."/>
            <person name="Haridas S."/>
            <person name="Kipfer T."/>
            <person name="LaButti K."/>
            <person name="Lindquist E."/>
            <person name="Lipzen A."/>
            <person name="Maire R."/>
            <person name="Meier B."/>
            <person name="Mihaltcheva S."/>
            <person name="Molinier V."/>
            <person name="Murat C."/>
            <person name="Poggeler S."/>
            <person name="Quandt C.A."/>
            <person name="Sperisen C."/>
            <person name="Tritt A."/>
            <person name="Tisserant E."/>
            <person name="Crous P.W."/>
            <person name="Henrissat B."/>
            <person name="Nehls U."/>
            <person name="Egli S."/>
            <person name="Spatafora J.W."/>
            <person name="Grigoriev I.V."/>
            <person name="Martin F.M."/>
        </authorList>
    </citation>
    <scope>NUCLEOTIDE SEQUENCE [LARGE SCALE GENOMIC DNA]</scope>
    <source>
        <strain evidence="5 6">CBS 459.81</strain>
    </source>
</reference>
<dbReference type="GO" id="GO:0006654">
    <property type="term" value="P:phosphatidic acid biosynthetic process"/>
    <property type="evidence" value="ECO:0007669"/>
    <property type="project" value="TreeGrafter"/>
</dbReference>
<dbReference type="GO" id="GO:0004806">
    <property type="term" value="F:triacylglycerol lipase activity"/>
    <property type="evidence" value="ECO:0007669"/>
    <property type="project" value="TreeGrafter"/>
</dbReference>
<dbReference type="Gene3D" id="3.40.50.720">
    <property type="entry name" value="NAD(P)-binding Rossmann-like Domain"/>
    <property type="match status" value="1"/>
</dbReference>
<dbReference type="FunFam" id="3.40.50.720:FF:000261">
    <property type="entry name" value="NADPH-dependent 1-acyldihydroxyacetone phosphate reductase"/>
    <property type="match status" value="1"/>
</dbReference>
<dbReference type="Pfam" id="PF00106">
    <property type="entry name" value="adh_short"/>
    <property type="match status" value="1"/>
</dbReference>
<dbReference type="OrthoDB" id="2102561at2759"/>
<dbReference type="PANTHER" id="PTHR44169">
    <property type="entry name" value="NADPH-DEPENDENT 1-ACYLDIHYDROXYACETONE PHOSPHATE REDUCTASE"/>
    <property type="match status" value="1"/>
</dbReference>